<dbReference type="PROSITE" id="PS50110">
    <property type="entry name" value="RESPONSE_REGULATORY"/>
    <property type="match status" value="1"/>
</dbReference>
<dbReference type="GO" id="GO:0006355">
    <property type="term" value="P:regulation of DNA-templated transcription"/>
    <property type="evidence" value="ECO:0007669"/>
    <property type="project" value="InterPro"/>
</dbReference>
<dbReference type="OrthoDB" id="9793321at2"/>
<dbReference type="InterPro" id="IPR011006">
    <property type="entry name" value="CheY-like_superfamily"/>
</dbReference>
<dbReference type="InterPro" id="IPR039420">
    <property type="entry name" value="WalR-like"/>
</dbReference>
<keyword evidence="1 6" id="KW-0597">Phosphoprotein</keyword>
<evidence type="ECO:0000256" key="7">
    <source>
        <dbReference type="PROSITE-ProRule" id="PRU01091"/>
    </source>
</evidence>
<dbReference type="Gene3D" id="1.10.10.10">
    <property type="entry name" value="Winged helix-like DNA-binding domain superfamily/Winged helix DNA-binding domain"/>
    <property type="match status" value="1"/>
</dbReference>
<evidence type="ECO:0000313" key="11">
    <source>
        <dbReference type="Proteomes" id="UP000243205"/>
    </source>
</evidence>
<keyword evidence="3" id="KW-0805">Transcription regulation</keyword>
<dbReference type="InterPro" id="IPR036388">
    <property type="entry name" value="WH-like_DNA-bd_sf"/>
</dbReference>
<dbReference type="InterPro" id="IPR001867">
    <property type="entry name" value="OmpR/PhoB-type_DNA-bd"/>
</dbReference>
<dbReference type="AlphaFoldDB" id="A0A1G6X9V3"/>
<evidence type="ECO:0000259" key="9">
    <source>
        <dbReference type="PROSITE" id="PS51755"/>
    </source>
</evidence>
<dbReference type="STRING" id="57664.SAMN05661003_101165"/>
<dbReference type="SUPFAM" id="SSF52172">
    <property type="entry name" value="CheY-like"/>
    <property type="match status" value="1"/>
</dbReference>
<evidence type="ECO:0000256" key="6">
    <source>
        <dbReference type="PROSITE-ProRule" id="PRU00169"/>
    </source>
</evidence>
<keyword evidence="5" id="KW-0804">Transcription</keyword>
<dbReference type="SMART" id="SM00862">
    <property type="entry name" value="Trans_reg_C"/>
    <property type="match status" value="1"/>
</dbReference>
<accession>A0A1G6X9V3</accession>
<dbReference type="GO" id="GO:0000156">
    <property type="term" value="F:phosphorelay response regulator activity"/>
    <property type="evidence" value="ECO:0007669"/>
    <property type="project" value="TreeGrafter"/>
</dbReference>
<dbReference type="Pfam" id="PF00486">
    <property type="entry name" value="Trans_reg_C"/>
    <property type="match status" value="1"/>
</dbReference>
<evidence type="ECO:0000256" key="4">
    <source>
        <dbReference type="ARBA" id="ARBA00023125"/>
    </source>
</evidence>
<evidence type="ECO:0000256" key="1">
    <source>
        <dbReference type="ARBA" id="ARBA00022553"/>
    </source>
</evidence>
<feature type="modified residue" description="4-aspartylphosphate" evidence="6">
    <location>
        <position position="77"/>
    </location>
</feature>
<dbReference type="EMBL" id="FNAQ01000001">
    <property type="protein sequence ID" value="SDD74127.1"/>
    <property type="molecule type" value="Genomic_DNA"/>
</dbReference>
<organism evidence="10 11">
    <name type="scientific">Desulfuromonas thiophila</name>
    <dbReference type="NCBI Taxonomy" id="57664"/>
    <lineage>
        <taxon>Bacteria</taxon>
        <taxon>Pseudomonadati</taxon>
        <taxon>Thermodesulfobacteriota</taxon>
        <taxon>Desulfuromonadia</taxon>
        <taxon>Desulfuromonadales</taxon>
        <taxon>Desulfuromonadaceae</taxon>
        <taxon>Desulfuromonas</taxon>
    </lineage>
</organism>
<evidence type="ECO:0000259" key="8">
    <source>
        <dbReference type="PROSITE" id="PS50110"/>
    </source>
</evidence>
<reference evidence="11" key="1">
    <citation type="submission" date="2016-10" db="EMBL/GenBank/DDBJ databases">
        <authorList>
            <person name="Varghese N."/>
            <person name="Submissions S."/>
        </authorList>
    </citation>
    <scope>NUCLEOTIDE SEQUENCE [LARGE SCALE GENOMIC DNA]</scope>
    <source>
        <strain evidence="11">DSM 8987</strain>
    </source>
</reference>
<gene>
    <name evidence="10" type="ORF">SAMN05661003_101165</name>
</gene>
<protein>
    <submittedName>
        <fullName evidence="10">Two-component system, OmpR family, response regulator RstA</fullName>
    </submittedName>
</protein>
<keyword evidence="11" id="KW-1185">Reference proteome</keyword>
<keyword evidence="4 7" id="KW-0238">DNA-binding</keyword>
<dbReference type="Gene3D" id="3.40.50.2300">
    <property type="match status" value="1"/>
</dbReference>
<sequence length="248" mass="27613">MPLPTDCARRARPANSCLSERVCQENSRGLLLLHGPAMESALLHCLEAAGFVVRLCHDWNECQQLCVELMPNLVVADMKSLGYDSVRRIHLLRQDYAGGMLCLVDPVAEALQIMALELGADDVVTRPVGNEMLLARLHALLRRQTTSAGDRIVVDDLSIDGVRRLVLYAGRELQLTTREFDLLLALARHCREVVSRDQLSREVFNQEYNGIDRNVDIYVSRLRSKLRAVAARPALLKTVRGGGYLLGG</sequence>
<dbReference type="InterPro" id="IPR001789">
    <property type="entry name" value="Sig_transdc_resp-reg_receiver"/>
</dbReference>
<evidence type="ECO:0000313" key="10">
    <source>
        <dbReference type="EMBL" id="SDD74127.1"/>
    </source>
</evidence>
<dbReference type="GO" id="GO:0000976">
    <property type="term" value="F:transcription cis-regulatory region binding"/>
    <property type="evidence" value="ECO:0007669"/>
    <property type="project" value="TreeGrafter"/>
</dbReference>
<keyword evidence="2" id="KW-0902">Two-component regulatory system</keyword>
<evidence type="ECO:0000256" key="5">
    <source>
        <dbReference type="ARBA" id="ARBA00023163"/>
    </source>
</evidence>
<feature type="domain" description="Response regulatory" evidence="8">
    <location>
        <begin position="28"/>
        <end position="141"/>
    </location>
</feature>
<dbReference type="GO" id="GO:0005829">
    <property type="term" value="C:cytosol"/>
    <property type="evidence" value="ECO:0007669"/>
    <property type="project" value="TreeGrafter"/>
</dbReference>
<evidence type="ECO:0000256" key="2">
    <source>
        <dbReference type="ARBA" id="ARBA00023012"/>
    </source>
</evidence>
<dbReference type="Proteomes" id="UP000243205">
    <property type="component" value="Unassembled WGS sequence"/>
</dbReference>
<dbReference type="SUPFAM" id="SSF46894">
    <property type="entry name" value="C-terminal effector domain of the bipartite response regulators"/>
    <property type="match status" value="1"/>
</dbReference>
<dbReference type="PROSITE" id="PS51755">
    <property type="entry name" value="OMPR_PHOB"/>
    <property type="match status" value="1"/>
</dbReference>
<feature type="DNA-binding region" description="OmpR/PhoB-type" evidence="7">
    <location>
        <begin position="149"/>
        <end position="248"/>
    </location>
</feature>
<feature type="domain" description="OmpR/PhoB-type" evidence="9">
    <location>
        <begin position="149"/>
        <end position="248"/>
    </location>
</feature>
<dbReference type="PANTHER" id="PTHR48111">
    <property type="entry name" value="REGULATOR OF RPOS"/>
    <property type="match status" value="1"/>
</dbReference>
<name>A0A1G6X9V3_9BACT</name>
<dbReference type="CDD" id="cd00383">
    <property type="entry name" value="trans_reg_C"/>
    <property type="match status" value="1"/>
</dbReference>
<evidence type="ECO:0000256" key="3">
    <source>
        <dbReference type="ARBA" id="ARBA00023015"/>
    </source>
</evidence>
<dbReference type="InterPro" id="IPR016032">
    <property type="entry name" value="Sig_transdc_resp-reg_C-effctor"/>
</dbReference>
<dbReference type="PANTHER" id="PTHR48111:SF1">
    <property type="entry name" value="TWO-COMPONENT RESPONSE REGULATOR ORR33"/>
    <property type="match status" value="1"/>
</dbReference>
<dbReference type="GO" id="GO:0032993">
    <property type="term" value="C:protein-DNA complex"/>
    <property type="evidence" value="ECO:0007669"/>
    <property type="project" value="TreeGrafter"/>
</dbReference>
<proteinExistence type="predicted"/>